<reference evidence="1" key="2">
    <citation type="submission" date="2018-03" db="EMBL/GenBank/DDBJ databases">
        <title>The Triticum urartu genome reveals the dynamic nature of wheat genome evolution.</title>
        <authorList>
            <person name="Ling H."/>
            <person name="Ma B."/>
            <person name="Shi X."/>
            <person name="Liu H."/>
            <person name="Dong L."/>
            <person name="Sun H."/>
            <person name="Cao Y."/>
            <person name="Gao Q."/>
            <person name="Zheng S."/>
            <person name="Li Y."/>
            <person name="Yu Y."/>
            <person name="Du H."/>
            <person name="Qi M."/>
            <person name="Li Y."/>
            <person name="Yu H."/>
            <person name="Cui Y."/>
            <person name="Wang N."/>
            <person name="Chen C."/>
            <person name="Wu H."/>
            <person name="Zhao Y."/>
            <person name="Zhang J."/>
            <person name="Li Y."/>
            <person name="Zhou W."/>
            <person name="Zhang B."/>
            <person name="Hu W."/>
            <person name="Eijk M."/>
            <person name="Tang J."/>
            <person name="Witsenboer H."/>
            <person name="Zhao S."/>
            <person name="Li Z."/>
            <person name="Zhang A."/>
            <person name="Wang D."/>
            <person name="Liang C."/>
        </authorList>
    </citation>
    <scope>NUCLEOTIDE SEQUENCE [LARGE SCALE GENOMIC DNA]</scope>
    <source>
        <strain evidence="1">cv. G1812</strain>
    </source>
</reference>
<keyword evidence="2" id="KW-1185">Reference proteome</keyword>
<reference evidence="2" key="1">
    <citation type="journal article" date="2013" name="Nature">
        <title>Draft genome of the wheat A-genome progenitor Triticum urartu.</title>
        <authorList>
            <person name="Ling H.Q."/>
            <person name="Zhao S."/>
            <person name="Liu D."/>
            <person name="Wang J."/>
            <person name="Sun H."/>
            <person name="Zhang C."/>
            <person name="Fan H."/>
            <person name="Li D."/>
            <person name="Dong L."/>
            <person name="Tao Y."/>
            <person name="Gao C."/>
            <person name="Wu H."/>
            <person name="Li Y."/>
            <person name="Cui Y."/>
            <person name="Guo X."/>
            <person name="Zheng S."/>
            <person name="Wang B."/>
            <person name="Yu K."/>
            <person name="Liang Q."/>
            <person name="Yang W."/>
            <person name="Lou X."/>
            <person name="Chen J."/>
            <person name="Feng M."/>
            <person name="Jian J."/>
            <person name="Zhang X."/>
            <person name="Luo G."/>
            <person name="Jiang Y."/>
            <person name="Liu J."/>
            <person name="Wang Z."/>
            <person name="Sha Y."/>
            <person name="Zhang B."/>
            <person name="Wu H."/>
            <person name="Tang D."/>
            <person name="Shen Q."/>
            <person name="Xue P."/>
            <person name="Zou S."/>
            <person name="Wang X."/>
            <person name="Liu X."/>
            <person name="Wang F."/>
            <person name="Yang Y."/>
            <person name="An X."/>
            <person name="Dong Z."/>
            <person name="Zhang K."/>
            <person name="Zhang X."/>
            <person name="Luo M.C."/>
            <person name="Dvorak J."/>
            <person name="Tong Y."/>
            <person name="Wang J."/>
            <person name="Yang H."/>
            <person name="Li Z."/>
            <person name="Wang D."/>
            <person name="Zhang A."/>
            <person name="Wang J."/>
        </authorList>
    </citation>
    <scope>NUCLEOTIDE SEQUENCE</scope>
    <source>
        <strain evidence="2">cv. G1812</strain>
    </source>
</reference>
<proteinExistence type="predicted"/>
<dbReference type="Gramene" id="TuG1812G0200002724.01.T01">
    <property type="protein sequence ID" value="TuG1812G0200002724.01.T01"/>
    <property type="gene ID" value="TuG1812G0200002724.01"/>
</dbReference>
<dbReference type="EnsemblPlants" id="TuG1812G0200002724.01.T01">
    <property type="protein sequence ID" value="TuG1812G0200002724.01.T01"/>
    <property type="gene ID" value="TuG1812G0200002724.01"/>
</dbReference>
<accession>A0A8R7PEL6</accession>
<dbReference type="Proteomes" id="UP000015106">
    <property type="component" value="Chromosome 2"/>
</dbReference>
<reference evidence="1" key="3">
    <citation type="submission" date="2022-06" db="UniProtKB">
        <authorList>
            <consortium name="EnsemblPlants"/>
        </authorList>
    </citation>
    <scope>IDENTIFICATION</scope>
</reference>
<evidence type="ECO:0000313" key="1">
    <source>
        <dbReference type="EnsemblPlants" id="TuG1812G0200002724.01.T01"/>
    </source>
</evidence>
<name>A0A8R7PEL6_TRIUA</name>
<sequence>MRLLLFRRLYSSRPLPGSCGCWELLMPVVGVFWIRTVCLTICAPRLR</sequence>
<dbReference type="AlphaFoldDB" id="A0A8R7PEL6"/>
<organism evidence="1 2">
    <name type="scientific">Triticum urartu</name>
    <name type="common">Red wild einkorn</name>
    <name type="synonym">Crithodium urartu</name>
    <dbReference type="NCBI Taxonomy" id="4572"/>
    <lineage>
        <taxon>Eukaryota</taxon>
        <taxon>Viridiplantae</taxon>
        <taxon>Streptophyta</taxon>
        <taxon>Embryophyta</taxon>
        <taxon>Tracheophyta</taxon>
        <taxon>Spermatophyta</taxon>
        <taxon>Magnoliopsida</taxon>
        <taxon>Liliopsida</taxon>
        <taxon>Poales</taxon>
        <taxon>Poaceae</taxon>
        <taxon>BOP clade</taxon>
        <taxon>Pooideae</taxon>
        <taxon>Triticodae</taxon>
        <taxon>Triticeae</taxon>
        <taxon>Triticinae</taxon>
        <taxon>Triticum</taxon>
    </lineage>
</organism>
<evidence type="ECO:0000313" key="2">
    <source>
        <dbReference type="Proteomes" id="UP000015106"/>
    </source>
</evidence>
<protein>
    <submittedName>
        <fullName evidence="1">Uncharacterized protein</fullName>
    </submittedName>
</protein>